<feature type="region of interest" description="Disordered" evidence="10">
    <location>
        <begin position="67"/>
        <end position="136"/>
    </location>
</feature>
<dbReference type="GO" id="GO:0043048">
    <property type="term" value="P:dolichyl monophosphate biosynthetic process"/>
    <property type="evidence" value="ECO:0007669"/>
    <property type="project" value="TreeGrafter"/>
</dbReference>
<protein>
    <recommendedName>
        <fullName evidence="3">dolichol kinase</fullName>
        <ecNumber evidence="3">2.7.1.108</ecNumber>
    </recommendedName>
</protein>
<evidence type="ECO:0000256" key="1">
    <source>
        <dbReference type="ARBA" id="ARBA00004477"/>
    </source>
</evidence>
<evidence type="ECO:0000256" key="2">
    <source>
        <dbReference type="ARBA" id="ARBA00010794"/>
    </source>
</evidence>
<evidence type="ECO:0000256" key="5">
    <source>
        <dbReference type="ARBA" id="ARBA00022692"/>
    </source>
</evidence>
<feature type="transmembrane region" description="Helical" evidence="11">
    <location>
        <begin position="226"/>
        <end position="243"/>
    </location>
</feature>
<feature type="compositionally biased region" description="Polar residues" evidence="10">
    <location>
        <begin position="95"/>
        <end position="108"/>
    </location>
</feature>
<comment type="caution">
    <text evidence="12">The sequence shown here is derived from an EMBL/GenBank/DDBJ whole genome shotgun (WGS) entry which is preliminary data.</text>
</comment>
<keyword evidence="7" id="KW-0256">Endoplasmic reticulum</keyword>
<dbReference type="InterPro" id="IPR032974">
    <property type="entry name" value="Polypren_kinase"/>
</dbReference>
<evidence type="ECO:0000256" key="4">
    <source>
        <dbReference type="ARBA" id="ARBA00022679"/>
    </source>
</evidence>
<dbReference type="AlphaFoldDB" id="A0A8H3NYV5"/>
<feature type="transmembrane region" description="Helical" evidence="11">
    <location>
        <begin position="192"/>
        <end position="211"/>
    </location>
</feature>
<feature type="transmembrane region" description="Helical" evidence="11">
    <location>
        <begin position="705"/>
        <end position="734"/>
    </location>
</feature>
<comment type="similarity">
    <text evidence="2">Belongs to the polyprenol kinase family.</text>
</comment>
<evidence type="ECO:0000256" key="6">
    <source>
        <dbReference type="ARBA" id="ARBA00022777"/>
    </source>
</evidence>
<evidence type="ECO:0000256" key="11">
    <source>
        <dbReference type="SAM" id="Phobius"/>
    </source>
</evidence>
<keyword evidence="6 12" id="KW-0418">Kinase</keyword>
<evidence type="ECO:0000313" key="13">
    <source>
        <dbReference type="Proteomes" id="UP000465221"/>
    </source>
</evidence>
<dbReference type="EMBL" id="BLKC01000039">
    <property type="protein sequence ID" value="GFF39909.1"/>
    <property type="molecule type" value="Genomic_DNA"/>
</dbReference>
<keyword evidence="9 11" id="KW-0472">Membrane</keyword>
<feature type="transmembrane region" description="Helical" evidence="11">
    <location>
        <begin position="803"/>
        <end position="822"/>
    </location>
</feature>
<dbReference type="EC" id="2.7.1.108" evidence="3"/>
<feature type="transmembrane region" description="Helical" evidence="11">
    <location>
        <begin position="667"/>
        <end position="685"/>
    </location>
</feature>
<evidence type="ECO:0000313" key="12">
    <source>
        <dbReference type="EMBL" id="GFF39909.1"/>
    </source>
</evidence>
<keyword evidence="5 11" id="KW-0812">Transmembrane</keyword>
<evidence type="ECO:0000256" key="3">
    <source>
        <dbReference type="ARBA" id="ARBA00012132"/>
    </source>
</evidence>
<dbReference type="PANTHER" id="PTHR13205">
    <property type="entry name" value="TRANSMEMBRANE PROTEIN 15-RELATED"/>
    <property type="match status" value="1"/>
</dbReference>
<organism evidence="12 13">
    <name type="scientific">Aspergillus udagawae</name>
    <dbReference type="NCBI Taxonomy" id="91492"/>
    <lineage>
        <taxon>Eukaryota</taxon>
        <taxon>Fungi</taxon>
        <taxon>Dikarya</taxon>
        <taxon>Ascomycota</taxon>
        <taxon>Pezizomycotina</taxon>
        <taxon>Eurotiomycetes</taxon>
        <taxon>Eurotiomycetidae</taxon>
        <taxon>Eurotiales</taxon>
        <taxon>Aspergillaceae</taxon>
        <taxon>Aspergillus</taxon>
        <taxon>Aspergillus subgen. Fumigati</taxon>
    </lineage>
</organism>
<feature type="transmembrane region" description="Helical" evidence="11">
    <location>
        <begin position="843"/>
        <end position="862"/>
    </location>
</feature>
<evidence type="ECO:0000256" key="10">
    <source>
        <dbReference type="SAM" id="MobiDB-lite"/>
    </source>
</evidence>
<name>A0A8H3NYV5_9EURO</name>
<feature type="non-terminal residue" evidence="12">
    <location>
        <position position="1"/>
    </location>
</feature>
<feature type="transmembrane region" description="Helical" evidence="11">
    <location>
        <begin position="763"/>
        <end position="783"/>
    </location>
</feature>
<dbReference type="GO" id="GO:0004168">
    <property type="term" value="F:dolichol kinase activity"/>
    <property type="evidence" value="ECO:0007669"/>
    <property type="project" value="UniProtKB-EC"/>
</dbReference>
<gene>
    <name evidence="12" type="ORF">IFM46972_06042</name>
</gene>
<feature type="transmembrane region" description="Helical" evidence="11">
    <location>
        <begin position="603"/>
        <end position="626"/>
    </location>
</feature>
<dbReference type="GO" id="GO:0005789">
    <property type="term" value="C:endoplasmic reticulum membrane"/>
    <property type="evidence" value="ECO:0007669"/>
    <property type="project" value="UniProtKB-SubCell"/>
</dbReference>
<evidence type="ECO:0000256" key="8">
    <source>
        <dbReference type="ARBA" id="ARBA00022989"/>
    </source>
</evidence>
<accession>A0A8H3NYV5</accession>
<comment type="subcellular location">
    <subcellularLocation>
        <location evidence="1">Endoplasmic reticulum membrane</location>
        <topology evidence="1">Multi-pass membrane protein</topology>
    </subcellularLocation>
</comment>
<keyword evidence="4" id="KW-0808">Transferase</keyword>
<dbReference type="PANTHER" id="PTHR13205:SF15">
    <property type="entry name" value="DOLICHOL KINASE"/>
    <property type="match status" value="1"/>
</dbReference>
<proteinExistence type="inferred from homology"/>
<feature type="transmembrane region" description="Helical" evidence="11">
    <location>
        <begin position="570"/>
        <end position="588"/>
    </location>
</feature>
<dbReference type="Proteomes" id="UP000465221">
    <property type="component" value="Unassembled WGS sequence"/>
</dbReference>
<reference evidence="12 13" key="1">
    <citation type="submission" date="2020-01" db="EMBL/GenBank/DDBJ databases">
        <title>Draft genome sequence of Aspergillus udagawae IFM 46972.</title>
        <authorList>
            <person name="Takahashi H."/>
            <person name="Yaguchi T."/>
        </authorList>
    </citation>
    <scope>NUCLEOTIDE SEQUENCE [LARGE SCALE GENOMIC DNA]</scope>
    <source>
        <strain evidence="12 13">IFM 46972</strain>
    </source>
</reference>
<sequence>IRQFWQFDSRSALRTRHDVLVIIETFPRTIHGAMASKLSEDEDGLIPGRNASDLDISAADPLRLLSRSPHPYHRKGLKCPETPSVLTDQSDRPSRNLSQWAKTSSDSGTEADDESTGILKGLPAPPPRPRKGLRSGWNGVDDSDLWYPTLRTWPSFARSTSSRSSRRSSGEEAEAEVRKLRDKARRKVRIEVFRRLSEAALLLSVGGVVLWQDGARAIARTWRKELLAHTLLVTVLYAVYPLHQTRRLRFSKLFSFTVPSKFEPAPLLYPILIPIFVSLSLSHHRPPLILPNILLSLSSLPAPVVPLHGLVNGYSIPHWFITLIPILVSEHWSANSSTPTPLSFHGLNSELLTLVFPLHQALIPTLDFLLTTSILPAELQLLATALINLFLFAASPQAEILKALLWLGGLCLFASCRHVLRWEVVLARIPTWKFRRYPRSSRSPRSPKHILNLIDHKVCQRLSRTASSEDAMSDSDYSPGRLLKSRKTMQETRNNIPIKEPISAVDKVSAEEIFERAATHRRRHTISTFGEVVRTDRVRTTPSGRRKRSMAPGLSSFLTMTVPQAQVRKWLYALYVYAAVLVIILGPIRKYVGEQALGGEEPFGWALGYLLGNISWFRFWVVMWNLDHWISLPARLDEEGLHAYCSFGWVEHLRQSTFGEANTRLNITAYCILTLLTGMVVVFKLRSVAEVDTRRKVFHGMMVLMFLPTVYVDPAFCALALALVLAVFLLLDLFRASQLPPISRPLTYFLAPYVDGRDHRGPVIISHIFLLIGCAIPLWLSLADVSRTGDGPWSGWNISSRDVSMVSGVICVGMGDAAASLIGRRFGRRKWFWGGGKSIEGSVAFAIAVFCGLLFGCIWLAVGQWPINGSDQPGQYFWPVTVLKAIMAAGATSATEAILTGCNDNVVVPIILWLLVRGLGL</sequence>
<keyword evidence="8 11" id="KW-1133">Transmembrane helix</keyword>
<evidence type="ECO:0000256" key="7">
    <source>
        <dbReference type="ARBA" id="ARBA00022824"/>
    </source>
</evidence>
<evidence type="ECO:0000256" key="9">
    <source>
        <dbReference type="ARBA" id="ARBA00023136"/>
    </source>
</evidence>